<dbReference type="FunCoup" id="A0A1S3FJQ7">
    <property type="interactions" value="158"/>
</dbReference>
<keyword evidence="2 4" id="KW-0863">Zinc-finger</keyword>
<evidence type="ECO:0000256" key="3">
    <source>
        <dbReference type="ARBA" id="ARBA00022833"/>
    </source>
</evidence>
<keyword evidence="1" id="KW-0479">Metal-binding</keyword>
<dbReference type="PROSITE" id="PS50089">
    <property type="entry name" value="ZF_RING_2"/>
    <property type="match status" value="1"/>
</dbReference>
<dbReference type="OrthoDB" id="9448301at2759"/>
<dbReference type="InterPro" id="IPR017907">
    <property type="entry name" value="Znf_RING_CS"/>
</dbReference>
<dbReference type="PROSITE" id="PS50188">
    <property type="entry name" value="B302_SPRY"/>
    <property type="match status" value="1"/>
</dbReference>
<dbReference type="InterPro" id="IPR001870">
    <property type="entry name" value="B30.2/SPRY"/>
</dbReference>
<dbReference type="Gene3D" id="3.30.40.10">
    <property type="entry name" value="Zinc/RING finger domain, C3HC4 (zinc finger)"/>
    <property type="match status" value="1"/>
</dbReference>
<evidence type="ECO:0000259" key="6">
    <source>
        <dbReference type="PROSITE" id="PS50188"/>
    </source>
</evidence>
<organism evidence="7 8">
    <name type="scientific">Dipodomys ordii</name>
    <name type="common">Ord's kangaroo rat</name>
    <dbReference type="NCBI Taxonomy" id="10020"/>
    <lineage>
        <taxon>Eukaryota</taxon>
        <taxon>Metazoa</taxon>
        <taxon>Chordata</taxon>
        <taxon>Craniata</taxon>
        <taxon>Vertebrata</taxon>
        <taxon>Euteleostomi</taxon>
        <taxon>Mammalia</taxon>
        <taxon>Eutheria</taxon>
        <taxon>Euarchontoglires</taxon>
        <taxon>Glires</taxon>
        <taxon>Rodentia</taxon>
        <taxon>Castorimorpha</taxon>
        <taxon>Heteromyidae</taxon>
        <taxon>Dipodomyinae</taxon>
        <taxon>Dipodomys</taxon>
    </lineage>
</organism>
<proteinExistence type="predicted"/>
<feature type="domain" description="RING-type" evidence="5">
    <location>
        <begin position="15"/>
        <end position="56"/>
    </location>
</feature>
<dbReference type="InterPro" id="IPR050143">
    <property type="entry name" value="TRIM/RBCC"/>
</dbReference>
<name>A0A1S3FJQ7_DIPOR</name>
<dbReference type="SUPFAM" id="SSF57850">
    <property type="entry name" value="RING/U-box"/>
    <property type="match status" value="1"/>
</dbReference>
<evidence type="ECO:0000259" key="5">
    <source>
        <dbReference type="PROSITE" id="PS50089"/>
    </source>
</evidence>
<dbReference type="GeneID" id="105988910"/>
<keyword evidence="3" id="KW-0862">Zinc</keyword>
<dbReference type="InterPro" id="IPR003877">
    <property type="entry name" value="SPRY_dom"/>
</dbReference>
<dbReference type="Gene3D" id="2.60.120.920">
    <property type="match status" value="1"/>
</dbReference>
<dbReference type="InterPro" id="IPR001841">
    <property type="entry name" value="Znf_RING"/>
</dbReference>
<sequence length="449" mass="52169">MDSNIAQAVQEELTCVICVNTLIDPVTIDCGHSFCRPCLCLSWEEAQTPARCPVCRVPFQQRDFSTDILLKRLVSIARKASFRQFLSSEEHAFKTNEKIKRMLCRVDKNMLCSPSQKHQANRHCPMEGAAEQHREKILKEMRSVWERIQEIQRIINEEGRIIDEWVSYVTMHKVITSDIYEMLHPNFQEERKQYSEILTNEETVVLQQLKKREAQMLQKKKDLRKLYQELVKTYQKPDVELLQNVKYILARCEAMLVFMPKTMKPELSAHPIPGLIDSLSQYGREFFFGHETQNINMMFDHVQMFGPTCAVSFLNFDGINYFAVSGAQIFCSGKHYWELSVDDSLDWAVGIYRNCKTMNEPVIIDPEDVFLLLCVKDDIGYSIFTTSPMLRHYIEKPLGKIGIFLDLENGSVSFLNVAKSSLIWRYPTSSFHFPVRAFYSTGHKLPLIM</sequence>
<dbReference type="Pfam" id="PF00622">
    <property type="entry name" value="SPRY"/>
    <property type="match status" value="1"/>
</dbReference>
<dbReference type="PANTHER" id="PTHR24103">
    <property type="entry name" value="E3 UBIQUITIN-PROTEIN LIGASE TRIM"/>
    <property type="match status" value="1"/>
</dbReference>
<dbReference type="InterPro" id="IPR003879">
    <property type="entry name" value="Butyrophylin_SPRY"/>
</dbReference>
<evidence type="ECO:0000313" key="8">
    <source>
        <dbReference type="RefSeq" id="XP_012876127.1"/>
    </source>
</evidence>
<evidence type="ECO:0000256" key="4">
    <source>
        <dbReference type="PROSITE-ProRule" id="PRU00175"/>
    </source>
</evidence>
<gene>
    <name evidence="8" type="primary">LOC105988910</name>
</gene>
<dbReference type="AlphaFoldDB" id="A0A1S3FJQ7"/>
<dbReference type="InterPro" id="IPR013320">
    <property type="entry name" value="ConA-like_dom_sf"/>
</dbReference>
<evidence type="ECO:0000256" key="2">
    <source>
        <dbReference type="ARBA" id="ARBA00022771"/>
    </source>
</evidence>
<dbReference type="PROSITE" id="PS00518">
    <property type="entry name" value="ZF_RING_1"/>
    <property type="match status" value="1"/>
</dbReference>
<protein>
    <submittedName>
        <fullName evidence="8">Tripartite motif-containing protein 43-like</fullName>
    </submittedName>
</protein>
<reference evidence="8" key="1">
    <citation type="submission" date="2025-08" db="UniProtKB">
        <authorList>
            <consortium name="RefSeq"/>
        </authorList>
    </citation>
    <scope>IDENTIFICATION</scope>
    <source>
        <tissue evidence="8">Kidney</tissue>
    </source>
</reference>
<dbReference type="InParanoid" id="A0A1S3FJQ7"/>
<dbReference type="SUPFAM" id="SSF49899">
    <property type="entry name" value="Concanavalin A-like lectins/glucanases"/>
    <property type="match status" value="1"/>
</dbReference>
<evidence type="ECO:0000313" key="7">
    <source>
        <dbReference type="Proteomes" id="UP000081671"/>
    </source>
</evidence>
<accession>A0A1S3FJQ7</accession>
<dbReference type="PRINTS" id="PR01407">
    <property type="entry name" value="BUTYPHLNCDUF"/>
</dbReference>
<evidence type="ECO:0000256" key="1">
    <source>
        <dbReference type="ARBA" id="ARBA00022723"/>
    </source>
</evidence>
<dbReference type="Pfam" id="PF15227">
    <property type="entry name" value="zf-C3HC4_4"/>
    <property type="match status" value="1"/>
</dbReference>
<dbReference type="SMART" id="SM00184">
    <property type="entry name" value="RING"/>
    <property type="match status" value="1"/>
</dbReference>
<dbReference type="InterPro" id="IPR013083">
    <property type="entry name" value="Znf_RING/FYVE/PHD"/>
</dbReference>
<feature type="domain" description="B30.2/SPRY" evidence="6">
    <location>
        <begin position="254"/>
        <end position="449"/>
    </location>
</feature>
<dbReference type="GO" id="GO:0008270">
    <property type="term" value="F:zinc ion binding"/>
    <property type="evidence" value="ECO:0007669"/>
    <property type="project" value="UniProtKB-KW"/>
</dbReference>
<dbReference type="Proteomes" id="UP000081671">
    <property type="component" value="Unplaced"/>
</dbReference>
<dbReference type="KEGG" id="dord:105988910"/>
<dbReference type="RefSeq" id="XP_012876127.1">
    <property type="nucleotide sequence ID" value="XM_013020673.1"/>
</dbReference>
<keyword evidence="7" id="KW-1185">Reference proteome</keyword>
<dbReference type="InterPro" id="IPR043136">
    <property type="entry name" value="B30.2/SPRY_sf"/>
</dbReference>